<dbReference type="EMBL" id="LUUB01000079">
    <property type="protein sequence ID" value="OAF05816.1"/>
    <property type="molecule type" value="Genomic_DNA"/>
</dbReference>
<dbReference type="PROSITE" id="PS51318">
    <property type="entry name" value="TAT"/>
    <property type="match status" value="1"/>
</dbReference>
<proteinExistence type="predicted"/>
<reference evidence="2 3" key="1">
    <citation type="submission" date="2016-03" db="EMBL/GenBank/DDBJ databases">
        <title>Draft Genome Sequence of the Strain BR 10245 (Bradyrhizobium sp.) isolated from nodules of Centrolobium paraense.</title>
        <authorList>
            <person name="Simoes-Araujo J.L.Sr."/>
            <person name="Barauna A.C."/>
            <person name="Silva K."/>
            <person name="Zilli J.E."/>
        </authorList>
    </citation>
    <scope>NUCLEOTIDE SEQUENCE [LARGE SCALE GENOMIC DNA]</scope>
    <source>
        <strain evidence="2 3">BR 10245</strain>
    </source>
</reference>
<protein>
    <submittedName>
        <fullName evidence="2">Uncharacterized protein</fullName>
    </submittedName>
</protein>
<name>A0A176YJG6_9BRAD</name>
<organism evidence="2 3">
    <name type="scientific">Bradyrhizobium centrolobii</name>
    <dbReference type="NCBI Taxonomy" id="1505087"/>
    <lineage>
        <taxon>Bacteria</taxon>
        <taxon>Pseudomonadati</taxon>
        <taxon>Pseudomonadota</taxon>
        <taxon>Alphaproteobacteria</taxon>
        <taxon>Hyphomicrobiales</taxon>
        <taxon>Nitrobacteraceae</taxon>
        <taxon>Bradyrhizobium</taxon>
    </lineage>
</organism>
<evidence type="ECO:0000313" key="2">
    <source>
        <dbReference type="EMBL" id="OAF05816.1"/>
    </source>
</evidence>
<keyword evidence="3" id="KW-1185">Reference proteome</keyword>
<dbReference type="InterPro" id="IPR006311">
    <property type="entry name" value="TAT_signal"/>
</dbReference>
<dbReference type="AlphaFoldDB" id="A0A176YJG6"/>
<evidence type="ECO:0000256" key="1">
    <source>
        <dbReference type="SAM" id="MobiDB-lite"/>
    </source>
</evidence>
<evidence type="ECO:0000313" key="3">
    <source>
        <dbReference type="Proteomes" id="UP000076959"/>
    </source>
</evidence>
<feature type="region of interest" description="Disordered" evidence="1">
    <location>
        <begin position="48"/>
        <end position="81"/>
    </location>
</feature>
<sequence>MDHVDQGIFGDYLFARGRWRRKFLKASSFMGVLAAVEPWFTSLAQAQESGPGVRRWAYAPSQPDGRVHEMSASHQERPQLR</sequence>
<feature type="compositionally biased region" description="Basic and acidic residues" evidence="1">
    <location>
        <begin position="65"/>
        <end position="81"/>
    </location>
</feature>
<gene>
    <name evidence="2" type="ORF">AYJ54_02700</name>
</gene>
<accession>A0A176YJG6</accession>
<comment type="caution">
    <text evidence="2">The sequence shown here is derived from an EMBL/GenBank/DDBJ whole genome shotgun (WGS) entry which is preliminary data.</text>
</comment>
<dbReference type="Proteomes" id="UP000076959">
    <property type="component" value="Unassembled WGS sequence"/>
</dbReference>